<dbReference type="InterPro" id="IPR019194">
    <property type="entry name" value="Tscrpt_elong_fac_Eaf_N"/>
</dbReference>
<comment type="caution">
    <text evidence="3">The sequence shown here is derived from an EMBL/GenBank/DDBJ whole genome shotgun (WGS) entry which is preliminary data.</text>
</comment>
<keyword evidence="3" id="KW-0251">Elongation factor</keyword>
<keyword evidence="4" id="KW-1185">Reference proteome</keyword>
<reference evidence="3" key="2">
    <citation type="submission" date="2023-05" db="EMBL/GenBank/DDBJ databases">
        <authorList>
            <consortium name="Lawrence Berkeley National Laboratory"/>
            <person name="Steindorff A."/>
            <person name="Hensen N."/>
            <person name="Bonometti L."/>
            <person name="Westerberg I."/>
            <person name="Brannstrom I.O."/>
            <person name="Guillou S."/>
            <person name="Cros-Aarteil S."/>
            <person name="Calhoun S."/>
            <person name="Haridas S."/>
            <person name="Kuo A."/>
            <person name="Mondo S."/>
            <person name="Pangilinan J."/>
            <person name="Riley R."/>
            <person name="Labutti K."/>
            <person name="Andreopoulos B."/>
            <person name="Lipzen A."/>
            <person name="Chen C."/>
            <person name="Yanf M."/>
            <person name="Daum C."/>
            <person name="Ng V."/>
            <person name="Clum A."/>
            <person name="Ohm R."/>
            <person name="Martin F."/>
            <person name="Silar P."/>
            <person name="Natvig D."/>
            <person name="Lalanne C."/>
            <person name="Gautier V."/>
            <person name="Ament-Velasquez S.L."/>
            <person name="Kruys A."/>
            <person name="Hutchinson M.I."/>
            <person name="Powell A.J."/>
            <person name="Barry K."/>
            <person name="Miller A.N."/>
            <person name="Grigoriev I.V."/>
            <person name="Debuchy R."/>
            <person name="Gladieux P."/>
            <person name="Thoren M.H."/>
            <person name="Johannesson H."/>
        </authorList>
    </citation>
    <scope>NUCLEOTIDE SEQUENCE</scope>
    <source>
        <strain evidence="3">PSN309</strain>
    </source>
</reference>
<reference evidence="3" key="1">
    <citation type="journal article" date="2023" name="Mol. Phylogenet. Evol.">
        <title>Genome-scale phylogeny and comparative genomics of the fungal order Sordariales.</title>
        <authorList>
            <person name="Hensen N."/>
            <person name="Bonometti L."/>
            <person name="Westerberg I."/>
            <person name="Brannstrom I.O."/>
            <person name="Guillou S."/>
            <person name="Cros-Aarteil S."/>
            <person name="Calhoun S."/>
            <person name="Haridas S."/>
            <person name="Kuo A."/>
            <person name="Mondo S."/>
            <person name="Pangilinan J."/>
            <person name="Riley R."/>
            <person name="LaButti K."/>
            <person name="Andreopoulos B."/>
            <person name="Lipzen A."/>
            <person name="Chen C."/>
            <person name="Yan M."/>
            <person name="Daum C."/>
            <person name="Ng V."/>
            <person name="Clum A."/>
            <person name="Steindorff A."/>
            <person name="Ohm R.A."/>
            <person name="Martin F."/>
            <person name="Silar P."/>
            <person name="Natvig D.O."/>
            <person name="Lalanne C."/>
            <person name="Gautier V."/>
            <person name="Ament-Velasquez S.L."/>
            <person name="Kruys A."/>
            <person name="Hutchinson M.I."/>
            <person name="Powell A.J."/>
            <person name="Barry K."/>
            <person name="Miller A.N."/>
            <person name="Grigoriev I.V."/>
            <person name="Debuchy R."/>
            <person name="Gladieux P."/>
            <person name="Hiltunen Thoren M."/>
            <person name="Johannesson H."/>
        </authorList>
    </citation>
    <scope>NUCLEOTIDE SEQUENCE</scope>
    <source>
        <strain evidence="3">PSN309</strain>
    </source>
</reference>
<feature type="region of interest" description="Disordered" evidence="1">
    <location>
        <begin position="123"/>
        <end position="440"/>
    </location>
</feature>
<keyword evidence="3" id="KW-0648">Protein biosynthesis</keyword>
<evidence type="ECO:0000259" key="2">
    <source>
        <dbReference type="Pfam" id="PF09816"/>
    </source>
</evidence>
<accession>A0AAN6WX26</accession>
<sequence length="440" mass="47384">MAAIDPTKAGKYPVILSPELLGKPSKETYTGIRYNHKPTLSSDTAPSTARLKKLAPGGTFSLGFDDNGGRYAYKGVRTTEDGKYVLIFDPKRQAFVLHRVDSMFHMNLVRTPTENVETLRKKFPQLEVKSDGSASSSKSSSQTTATQKGTAPAAPADDKPGAKNAKKPVAPKPNSKAPTQRQAAPLKAPVRAAKGKGKAAADKKAPVSITLPDPKAKPKVALPMPTLPTKKAPEPEKKPKKRTDSDEEDSEEDDDDDDDDDFGLTIEYPDANIRPHVETRSLPASLERRFSEADFGSHGGGGGSEELDFSAFERERDGQNAMDTDDEDEDVTFEDVVNDDVRLMPPPPRPLPRAPASWSQVTDNPPVIEPEVYVFDAGLSSDEDREGEVEEGGDGEAETGDDDFDLEAELVAAFEEVEEGAGDDPGGNGGNSDSEVSEEE</sequence>
<protein>
    <submittedName>
        <fullName evidence="3">RNA polymerase II transcription elongation factor-domain-containing protein</fullName>
    </submittedName>
</protein>
<evidence type="ECO:0000313" key="4">
    <source>
        <dbReference type="Proteomes" id="UP001302126"/>
    </source>
</evidence>
<dbReference type="EMBL" id="MU864378">
    <property type="protein sequence ID" value="KAK4189238.1"/>
    <property type="molecule type" value="Genomic_DNA"/>
</dbReference>
<proteinExistence type="predicted"/>
<dbReference type="Proteomes" id="UP001302126">
    <property type="component" value="Unassembled WGS sequence"/>
</dbReference>
<feature type="compositionally biased region" description="Low complexity" evidence="1">
    <location>
        <begin position="132"/>
        <end position="155"/>
    </location>
</feature>
<feature type="compositionally biased region" description="Acidic residues" evidence="1">
    <location>
        <begin position="245"/>
        <end position="262"/>
    </location>
</feature>
<evidence type="ECO:0000256" key="1">
    <source>
        <dbReference type="SAM" id="MobiDB-lite"/>
    </source>
</evidence>
<feature type="compositionally biased region" description="Pro residues" evidence="1">
    <location>
        <begin position="344"/>
        <end position="353"/>
    </location>
</feature>
<feature type="compositionally biased region" description="Acidic residues" evidence="1">
    <location>
        <begin position="381"/>
        <end position="408"/>
    </location>
</feature>
<evidence type="ECO:0000313" key="3">
    <source>
        <dbReference type="EMBL" id="KAK4189238.1"/>
    </source>
</evidence>
<dbReference type="AlphaFoldDB" id="A0AAN6WX26"/>
<gene>
    <name evidence="3" type="ORF">QBC35DRAFT_156535</name>
</gene>
<dbReference type="GO" id="GO:0003746">
    <property type="term" value="F:translation elongation factor activity"/>
    <property type="evidence" value="ECO:0007669"/>
    <property type="project" value="UniProtKB-KW"/>
</dbReference>
<organism evidence="3 4">
    <name type="scientific">Podospora australis</name>
    <dbReference type="NCBI Taxonomy" id="1536484"/>
    <lineage>
        <taxon>Eukaryota</taxon>
        <taxon>Fungi</taxon>
        <taxon>Dikarya</taxon>
        <taxon>Ascomycota</taxon>
        <taxon>Pezizomycotina</taxon>
        <taxon>Sordariomycetes</taxon>
        <taxon>Sordariomycetidae</taxon>
        <taxon>Sordariales</taxon>
        <taxon>Podosporaceae</taxon>
        <taxon>Podospora</taxon>
    </lineage>
</organism>
<feature type="compositionally biased region" description="Acidic residues" evidence="1">
    <location>
        <begin position="323"/>
        <end position="338"/>
    </location>
</feature>
<name>A0AAN6WX26_9PEZI</name>
<feature type="domain" description="Transcription elongation factor Eaf N-terminal" evidence="2">
    <location>
        <begin position="12"/>
        <end position="112"/>
    </location>
</feature>
<dbReference type="Pfam" id="PF09816">
    <property type="entry name" value="EAF"/>
    <property type="match status" value="1"/>
</dbReference>